<feature type="compositionally biased region" description="Pro residues" evidence="1">
    <location>
        <begin position="52"/>
        <end position="63"/>
    </location>
</feature>
<feature type="compositionally biased region" description="Low complexity" evidence="1">
    <location>
        <begin position="87"/>
        <end position="96"/>
    </location>
</feature>
<proteinExistence type="predicted"/>
<organism evidence="2 3">
    <name type="scientific">Mycena albidolilacea</name>
    <dbReference type="NCBI Taxonomy" id="1033008"/>
    <lineage>
        <taxon>Eukaryota</taxon>
        <taxon>Fungi</taxon>
        <taxon>Dikarya</taxon>
        <taxon>Basidiomycota</taxon>
        <taxon>Agaricomycotina</taxon>
        <taxon>Agaricomycetes</taxon>
        <taxon>Agaricomycetidae</taxon>
        <taxon>Agaricales</taxon>
        <taxon>Marasmiineae</taxon>
        <taxon>Mycenaceae</taxon>
        <taxon>Mycena</taxon>
    </lineage>
</organism>
<comment type="caution">
    <text evidence="2">The sequence shown here is derived from an EMBL/GenBank/DDBJ whole genome shotgun (WGS) entry which is preliminary data.</text>
</comment>
<feature type="compositionally biased region" description="Basic and acidic residues" evidence="1">
    <location>
        <begin position="193"/>
        <end position="204"/>
    </location>
</feature>
<feature type="region of interest" description="Disordered" evidence="1">
    <location>
        <begin position="116"/>
        <end position="215"/>
    </location>
</feature>
<accession>A0AAD6Z1D8</accession>
<reference evidence="2" key="1">
    <citation type="submission" date="2023-03" db="EMBL/GenBank/DDBJ databases">
        <title>Massive genome expansion in bonnet fungi (Mycena s.s.) driven by repeated elements and novel gene families across ecological guilds.</title>
        <authorList>
            <consortium name="Lawrence Berkeley National Laboratory"/>
            <person name="Harder C.B."/>
            <person name="Miyauchi S."/>
            <person name="Viragh M."/>
            <person name="Kuo A."/>
            <person name="Thoen E."/>
            <person name="Andreopoulos B."/>
            <person name="Lu D."/>
            <person name="Skrede I."/>
            <person name="Drula E."/>
            <person name="Henrissat B."/>
            <person name="Morin E."/>
            <person name="Kohler A."/>
            <person name="Barry K."/>
            <person name="LaButti K."/>
            <person name="Morin E."/>
            <person name="Salamov A."/>
            <person name="Lipzen A."/>
            <person name="Mereny Z."/>
            <person name="Hegedus B."/>
            <person name="Baldrian P."/>
            <person name="Stursova M."/>
            <person name="Weitz H."/>
            <person name="Taylor A."/>
            <person name="Grigoriev I.V."/>
            <person name="Nagy L.G."/>
            <person name="Martin F."/>
            <person name="Kauserud H."/>
        </authorList>
    </citation>
    <scope>NUCLEOTIDE SEQUENCE</scope>
    <source>
        <strain evidence="2">CBHHK002</strain>
    </source>
</reference>
<gene>
    <name evidence="2" type="ORF">DFH08DRAFT_1089352</name>
</gene>
<protein>
    <submittedName>
        <fullName evidence="2">Uncharacterized protein</fullName>
    </submittedName>
</protein>
<feature type="compositionally biased region" description="Low complexity" evidence="1">
    <location>
        <begin position="183"/>
        <end position="192"/>
    </location>
</feature>
<keyword evidence="3" id="KW-1185">Reference proteome</keyword>
<evidence type="ECO:0000256" key="1">
    <source>
        <dbReference type="SAM" id="MobiDB-lite"/>
    </source>
</evidence>
<sequence>MVSLALMLSPHTFSNGFLIPADPLCASSPSVRPSSPFPVIIPLFRPVLSSFPHPPPSTPPPAPSGKKSSRTKSRPSPPHPPHPMKRAATPAASPSAGAAALIPMCGRVSAVYEKPREIEDADEGESEDETLSHRSRTMSVPSPFAARHEYTSNTSTQERENPSPSPEPTGWFRNGSVKGMVHSFESSGSESGSPERERERRGQSEGEDDAAGGTVPVAMDLEATVRAYDHVYANGAASLAPGTTHGTNRFLKTNTANGNKELTVEELLAREDALGQPPPLQPMTPSHTDGAWRRGKCGMGVVVMPQSTGAGDPIKQHPTGVPPLSAHPSSSSSSSSAGVPHAQRTSSGVHVRGGRGRGGEHDEVGARGGAVDAASREDCDTSLVRRLFHASIHLVLWALAPCPSILAGRPIPTQPAHI</sequence>
<dbReference type="EMBL" id="JARIHO010000104">
    <property type="protein sequence ID" value="KAJ7303614.1"/>
    <property type="molecule type" value="Genomic_DNA"/>
</dbReference>
<name>A0AAD6Z1D8_9AGAR</name>
<feature type="region of interest" description="Disordered" evidence="1">
    <location>
        <begin position="51"/>
        <end position="96"/>
    </location>
</feature>
<feature type="region of interest" description="Disordered" evidence="1">
    <location>
        <begin position="304"/>
        <end position="376"/>
    </location>
</feature>
<dbReference type="Proteomes" id="UP001218218">
    <property type="component" value="Unassembled WGS sequence"/>
</dbReference>
<evidence type="ECO:0000313" key="3">
    <source>
        <dbReference type="Proteomes" id="UP001218218"/>
    </source>
</evidence>
<feature type="compositionally biased region" description="Acidic residues" evidence="1">
    <location>
        <begin position="119"/>
        <end position="129"/>
    </location>
</feature>
<evidence type="ECO:0000313" key="2">
    <source>
        <dbReference type="EMBL" id="KAJ7303614.1"/>
    </source>
</evidence>
<dbReference type="AlphaFoldDB" id="A0AAD6Z1D8"/>